<name>A0A8K0DQD3_9ROSA</name>
<evidence type="ECO:0000313" key="1">
    <source>
        <dbReference type="EMBL" id="KAF3432258.1"/>
    </source>
</evidence>
<reference evidence="1" key="1">
    <citation type="submission" date="2020-03" db="EMBL/GenBank/DDBJ databases">
        <title>A high-quality chromosome-level genome assembly of a woody plant with both climbing and erect habits, Rhamnella rubrinervis.</title>
        <authorList>
            <person name="Lu Z."/>
            <person name="Yang Y."/>
            <person name="Zhu X."/>
            <person name="Sun Y."/>
        </authorList>
    </citation>
    <scope>NUCLEOTIDE SEQUENCE</scope>
    <source>
        <strain evidence="1">BYM</strain>
        <tissue evidence="1">Leaf</tissue>
    </source>
</reference>
<proteinExistence type="predicted"/>
<comment type="caution">
    <text evidence="1">The sequence shown here is derived from an EMBL/GenBank/DDBJ whole genome shotgun (WGS) entry which is preliminary data.</text>
</comment>
<protein>
    <submittedName>
        <fullName evidence="1">Uncharacterized protein</fullName>
    </submittedName>
</protein>
<dbReference type="AlphaFoldDB" id="A0A8K0DQD3"/>
<keyword evidence="2" id="KW-1185">Reference proteome</keyword>
<gene>
    <name evidence="1" type="ORF">FNV43_RR26997</name>
</gene>
<organism evidence="1 2">
    <name type="scientific">Rhamnella rubrinervis</name>
    <dbReference type="NCBI Taxonomy" id="2594499"/>
    <lineage>
        <taxon>Eukaryota</taxon>
        <taxon>Viridiplantae</taxon>
        <taxon>Streptophyta</taxon>
        <taxon>Embryophyta</taxon>
        <taxon>Tracheophyta</taxon>
        <taxon>Spermatophyta</taxon>
        <taxon>Magnoliopsida</taxon>
        <taxon>eudicotyledons</taxon>
        <taxon>Gunneridae</taxon>
        <taxon>Pentapetalae</taxon>
        <taxon>rosids</taxon>
        <taxon>fabids</taxon>
        <taxon>Rosales</taxon>
        <taxon>Rhamnaceae</taxon>
        <taxon>rhamnoid group</taxon>
        <taxon>Rhamneae</taxon>
        <taxon>Rhamnella</taxon>
    </lineage>
</organism>
<evidence type="ECO:0000313" key="2">
    <source>
        <dbReference type="Proteomes" id="UP000796880"/>
    </source>
</evidence>
<dbReference type="EMBL" id="VOIH02000012">
    <property type="protein sequence ID" value="KAF3432258.1"/>
    <property type="molecule type" value="Genomic_DNA"/>
</dbReference>
<sequence>MHLGPLPTASNIFLLLSTTFYGTPKNFLLWPDKPLTWPGQLPSAHNFLRPPTTLYCLLNSLDLPQLPTASRHLPYACLSQLPRSLLATSYSHNFLLCLPLTSYKFPLTSTSCLPQLPTLPAIFSALQQLPSLRPSNNILLGPPPFPTPLTSYKFRPLPLLRFLQHLLPPSFNNFYGTPRPLASFAYWPTSLLALTTSSLPTLLLASYFYLLDNFSCLSNNFLSLSH</sequence>
<accession>A0A8K0DQD3</accession>
<dbReference type="Proteomes" id="UP000796880">
    <property type="component" value="Unassembled WGS sequence"/>
</dbReference>